<dbReference type="RefSeq" id="WP_239138688.1">
    <property type="nucleotide sequence ID" value="NZ_BOMU01000083.1"/>
</dbReference>
<dbReference type="EMBL" id="FZNR01000017">
    <property type="protein sequence ID" value="SNS52631.1"/>
    <property type="molecule type" value="Genomic_DNA"/>
</dbReference>
<evidence type="ECO:0000256" key="2">
    <source>
        <dbReference type="SAM" id="MobiDB-lite"/>
    </source>
</evidence>
<keyword evidence="3" id="KW-0812">Transmembrane</keyword>
<evidence type="ECO:0000313" key="5">
    <source>
        <dbReference type="EMBL" id="SNS52631.1"/>
    </source>
</evidence>
<feature type="transmembrane region" description="Helical" evidence="3">
    <location>
        <begin position="193"/>
        <end position="213"/>
    </location>
</feature>
<feature type="region of interest" description="Disordered" evidence="2">
    <location>
        <begin position="371"/>
        <end position="392"/>
    </location>
</feature>
<evidence type="ECO:0000256" key="3">
    <source>
        <dbReference type="SAM" id="Phobius"/>
    </source>
</evidence>
<feature type="domain" description="PBP" evidence="4">
    <location>
        <begin position="222"/>
        <end position="479"/>
    </location>
</feature>
<evidence type="ECO:0000259" key="4">
    <source>
        <dbReference type="Pfam" id="PF12849"/>
    </source>
</evidence>
<dbReference type="Gene3D" id="3.40.190.10">
    <property type="entry name" value="Periplasmic binding protein-like II"/>
    <property type="match status" value="2"/>
</dbReference>
<keyword evidence="6" id="KW-1185">Reference proteome</keyword>
<evidence type="ECO:0000256" key="1">
    <source>
        <dbReference type="ARBA" id="ARBA00022729"/>
    </source>
</evidence>
<evidence type="ECO:0000313" key="6">
    <source>
        <dbReference type="Proteomes" id="UP000198415"/>
    </source>
</evidence>
<protein>
    <submittedName>
        <fullName evidence="5">Phosphate ABC transporter substrate-binding protein, PhoT family</fullName>
    </submittedName>
</protein>
<proteinExistence type="predicted"/>
<dbReference type="AlphaFoldDB" id="A0A239F799"/>
<dbReference type="PANTHER" id="PTHR30570">
    <property type="entry name" value="PERIPLASMIC PHOSPHATE BINDING COMPONENT OF PHOSPHATE ABC TRANSPORTER"/>
    <property type="match status" value="1"/>
</dbReference>
<dbReference type="SUPFAM" id="SSF53850">
    <property type="entry name" value="Periplasmic binding protein-like II"/>
    <property type="match status" value="1"/>
</dbReference>
<dbReference type="InterPro" id="IPR050811">
    <property type="entry name" value="Phosphate_ABC_transporter"/>
</dbReference>
<keyword evidence="1" id="KW-0732">Signal</keyword>
<dbReference type="Proteomes" id="UP000198415">
    <property type="component" value="Unassembled WGS sequence"/>
</dbReference>
<name>A0A239F799_9ACTN</name>
<keyword evidence="3" id="KW-0472">Membrane</keyword>
<reference evidence="5 6" key="1">
    <citation type="submission" date="2017-06" db="EMBL/GenBank/DDBJ databases">
        <authorList>
            <person name="Kim H.J."/>
            <person name="Triplett B.A."/>
        </authorList>
    </citation>
    <scope>NUCLEOTIDE SEQUENCE [LARGE SCALE GENOMIC DNA]</scope>
    <source>
        <strain evidence="5 6">DSM 43151</strain>
    </source>
</reference>
<keyword evidence="3" id="KW-1133">Transmembrane helix</keyword>
<dbReference type="InterPro" id="IPR024370">
    <property type="entry name" value="PBP_domain"/>
</dbReference>
<organism evidence="5 6">
    <name type="scientific">Actinoplanes regularis</name>
    <dbReference type="NCBI Taxonomy" id="52697"/>
    <lineage>
        <taxon>Bacteria</taxon>
        <taxon>Bacillati</taxon>
        <taxon>Actinomycetota</taxon>
        <taxon>Actinomycetes</taxon>
        <taxon>Micromonosporales</taxon>
        <taxon>Micromonosporaceae</taxon>
        <taxon>Actinoplanes</taxon>
    </lineage>
</organism>
<feature type="compositionally biased region" description="Basic and acidic residues" evidence="2">
    <location>
        <begin position="372"/>
        <end position="387"/>
    </location>
</feature>
<dbReference type="Pfam" id="PF12849">
    <property type="entry name" value="PBP_like_2"/>
    <property type="match status" value="1"/>
</dbReference>
<dbReference type="PANTHER" id="PTHR30570:SF1">
    <property type="entry name" value="PHOSPHATE-BINDING PROTEIN PSTS"/>
    <property type="match status" value="1"/>
</dbReference>
<gene>
    <name evidence="5" type="ORF">SAMN06264365_117117</name>
</gene>
<sequence length="506" mass="54173">MTLASLGVIIPGIAALYEFGVKGRKRLGYRVQMDTTAMDVVQTPFRGALGDLRKDGVQLTDPTVVLLRIENAGATGIDENDYAAPVKSKAGITVRFPDRTVVGMVVTELSNKYLKAYFEDWDELTVGGDTIELPRVQLNKKAHYKVLAVLDRAATATAPLGQYQEPEVSGGIRGGVGQGGIDRTESRTGPPRTLYALIGLLAAIVVAQLFIFVRSDRATPLDCAAGRLTVTGSTAFEPIVREAARSYADLCPDASFSFDMRGSGEGLLTLNEAARQAGGEASTAGLLAFSDGEKPTGMPGLVPRPIAFFLFTIVVNAETGVHDLAQEQIQRIYRGEITNWKEIGGRDLPIRLISRNPGSGTRAAFQHRVLGGRREPGSNSDDCRNRDPGTPPGVVRCARDSTEALLRAVAETPGALGYSELGAAAVRDDLTLVRINGQAAEVIGADHGTYPFWETEFGYTHGEPDARSLAASFLRYLTNQVGADIIRANGDRPCAELANPQLCRPS</sequence>
<accession>A0A239F799</accession>